<protein>
    <recommendedName>
        <fullName evidence="5">Mitochondrial intermediate peptidase</fullName>
        <ecNumber evidence="4">3.4.24.59</ecNumber>
    </recommendedName>
    <alternativeName>
        <fullName evidence="14">Octapeptidyl aminopeptidase</fullName>
    </alternativeName>
</protein>
<dbReference type="PANTHER" id="PTHR11804">
    <property type="entry name" value="PROTEASE M3 THIMET OLIGOPEPTIDASE-RELATED"/>
    <property type="match status" value="1"/>
</dbReference>
<evidence type="ECO:0000256" key="8">
    <source>
        <dbReference type="ARBA" id="ARBA00022801"/>
    </source>
</evidence>
<evidence type="ECO:0000256" key="4">
    <source>
        <dbReference type="ARBA" id="ARBA00012441"/>
    </source>
</evidence>
<keyword evidence="10" id="KW-0809">Transit peptide</keyword>
<keyword evidence="18" id="KW-1185">Reference proteome</keyword>
<comment type="similarity">
    <text evidence="3 15">Belongs to the peptidase M3 family.</text>
</comment>
<feature type="domain" description="Peptidase M3A/M3B catalytic" evidence="16">
    <location>
        <begin position="289"/>
        <end position="772"/>
    </location>
</feature>
<evidence type="ECO:0000256" key="11">
    <source>
        <dbReference type="ARBA" id="ARBA00023049"/>
    </source>
</evidence>
<dbReference type="GO" id="GO:0006627">
    <property type="term" value="P:protein processing involved in protein targeting to mitochondrion"/>
    <property type="evidence" value="ECO:0007669"/>
    <property type="project" value="TreeGrafter"/>
</dbReference>
<evidence type="ECO:0000256" key="7">
    <source>
        <dbReference type="ARBA" id="ARBA00022723"/>
    </source>
</evidence>
<dbReference type="Gene3D" id="3.40.390.10">
    <property type="entry name" value="Collagenase (Catalytic Domain)"/>
    <property type="match status" value="1"/>
</dbReference>
<organism evidence="17 18">
    <name type="scientific">Heterodermia speciosa</name>
    <dbReference type="NCBI Taxonomy" id="116794"/>
    <lineage>
        <taxon>Eukaryota</taxon>
        <taxon>Fungi</taxon>
        <taxon>Dikarya</taxon>
        <taxon>Ascomycota</taxon>
        <taxon>Pezizomycotina</taxon>
        <taxon>Lecanoromycetes</taxon>
        <taxon>OSLEUM clade</taxon>
        <taxon>Lecanoromycetidae</taxon>
        <taxon>Caliciales</taxon>
        <taxon>Physciaceae</taxon>
        <taxon>Heterodermia</taxon>
    </lineage>
</organism>
<dbReference type="AlphaFoldDB" id="A0A8H3EKF5"/>
<dbReference type="InterPro" id="IPR033851">
    <property type="entry name" value="M3A_MIP"/>
</dbReference>
<dbReference type="GO" id="GO:0006518">
    <property type="term" value="P:peptide metabolic process"/>
    <property type="evidence" value="ECO:0007669"/>
    <property type="project" value="TreeGrafter"/>
</dbReference>
<gene>
    <name evidence="17" type="primary">OCT1</name>
    <name evidence="17" type="ORF">HETSPECPRED_007068</name>
</gene>
<dbReference type="EMBL" id="CAJPDS010000005">
    <property type="protein sequence ID" value="CAF9907200.1"/>
    <property type="molecule type" value="Genomic_DNA"/>
</dbReference>
<dbReference type="Proteomes" id="UP000664521">
    <property type="component" value="Unassembled WGS sequence"/>
</dbReference>
<evidence type="ECO:0000256" key="6">
    <source>
        <dbReference type="ARBA" id="ARBA00022670"/>
    </source>
</evidence>
<dbReference type="InterPro" id="IPR024079">
    <property type="entry name" value="MetalloPept_cat_dom_sf"/>
</dbReference>
<evidence type="ECO:0000256" key="1">
    <source>
        <dbReference type="ARBA" id="ARBA00000436"/>
    </source>
</evidence>
<dbReference type="InterPro" id="IPR045090">
    <property type="entry name" value="Pept_M3A_M3B"/>
</dbReference>
<keyword evidence="8 15" id="KW-0378">Hydrolase</keyword>
<reference evidence="17" key="1">
    <citation type="submission" date="2021-03" db="EMBL/GenBank/DDBJ databases">
        <authorList>
            <person name="Tagirdzhanova G."/>
        </authorList>
    </citation>
    <scope>NUCLEOTIDE SEQUENCE</scope>
</reference>
<comment type="caution">
    <text evidence="17">The sequence shown here is derived from an EMBL/GenBank/DDBJ whole genome shotgun (WGS) entry which is preliminary data.</text>
</comment>
<evidence type="ECO:0000259" key="16">
    <source>
        <dbReference type="Pfam" id="PF01432"/>
    </source>
</evidence>
<dbReference type="OrthoDB" id="17530at2759"/>
<evidence type="ECO:0000256" key="5">
    <source>
        <dbReference type="ARBA" id="ARBA00018046"/>
    </source>
</evidence>
<comment type="function">
    <text evidence="13">Cleaves proteins, imported into the mitochondrion, to their mature size. While most mitochondrial precursor proteins are processed to the mature form in one step by mitochondrial processing peptidase (MPP), the sequential cleavage by MIP of an octapeptide after initial processing by MPP is a required step for a subgroup of nuclear-encoded precursor proteins destined for the matrix or the inner membrane.</text>
</comment>
<dbReference type="EC" id="3.4.24.59" evidence="4"/>
<accession>A0A8H3EKF5</accession>
<dbReference type="GO" id="GO:0004222">
    <property type="term" value="F:metalloendopeptidase activity"/>
    <property type="evidence" value="ECO:0007669"/>
    <property type="project" value="UniProtKB-EC"/>
</dbReference>
<evidence type="ECO:0000313" key="17">
    <source>
        <dbReference type="EMBL" id="CAF9907200.1"/>
    </source>
</evidence>
<dbReference type="CDD" id="cd06457">
    <property type="entry name" value="M3A_MIP"/>
    <property type="match status" value="1"/>
</dbReference>
<dbReference type="GO" id="GO:0046872">
    <property type="term" value="F:metal ion binding"/>
    <property type="evidence" value="ECO:0007669"/>
    <property type="project" value="UniProtKB-UniRule"/>
</dbReference>
<evidence type="ECO:0000256" key="15">
    <source>
        <dbReference type="RuleBase" id="RU003435"/>
    </source>
</evidence>
<evidence type="ECO:0000256" key="10">
    <source>
        <dbReference type="ARBA" id="ARBA00022946"/>
    </source>
</evidence>
<dbReference type="InterPro" id="IPR001567">
    <property type="entry name" value="Pept_M3A_M3B_dom"/>
</dbReference>
<dbReference type="Gene3D" id="1.10.1370.10">
    <property type="entry name" value="Neurolysin, domain 3"/>
    <property type="match status" value="1"/>
</dbReference>
<evidence type="ECO:0000256" key="14">
    <source>
        <dbReference type="ARBA" id="ARBA00032470"/>
    </source>
</evidence>
<evidence type="ECO:0000256" key="12">
    <source>
        <dbReference type="ARBA" id="ARBA00023128"/>
    </source>
</evidence>
<name>A0A8H3EKF5_9LECA</name>
<keyword evidence="11 15" id="KW-0482">Metalloprotease</keyword>
<keyword evidence="12" id="KW-0496">Mitochondrion</keyword>
<dbReference type="Pfam" id="PF01432">
    <property type="entry name" value="Peptidase_M3"/>
    <property type="match status" value="1"/>
</dbReference>
<comment type="catalytic activity">
    <reaction evidence="1">
        <text>Release of an N-terminal octapeptide as second stage of processing of some proteins imported into the mitochondrion.</text>
        <dbReference type="EC" id="3.4.24.59"/>
    </reaction>
</comment>
<sequence>MLRCQRPWRYLPCYQQRTFSTRTRVLQQAQAAAVSANGRIKIKGLNETADHDDETLRQIFDSHHVWSAWSNKKTLVPRTGLFQNHYLKNPSGFQQFASITLARCQKIVAKVLAASTANNYQDVPRDLDRLSDSLCRVLDLCDFVRSTHPDPRFGEAADEAYQMLFEYMNVLNTTPGLDKQLKIAWADPSVAALWGEEEKSVAQILLKDFSKSAIDLPEDKRRRFVSLSSEINRLGGTFVTDIGPAKSTLVLNSSRTHGMNPNLLARISDRWGRAHLPTAGDIPTAALRTIHDEATRKEIYIAGRTSAPDQIALLETLMQQRADLARLCGYQSYAEMSTNDKMAKTPEAISSFLTTLSHRNNATINDEIRGLTMQKTADAGEKTTGFCAWDKEYYRSRRASQMLSKARRPDFISAYFSLGTVMQGLSRLFTCLYGVRFVPQETRPGETWNPDIRRLDVIDETEGHIATVYCDLFARAGKNPNPAHFTLRCSREITPLEIAEAAQASPEVEPIIAANDGMPTSGSPTTGVLHQLPVIALICDFSTPSSPHGPTLLSFHDVQTLFHEMGHAIHSILGRTSLQVVSGTRCATDFAELPSVLMEHFAADATVLSLFARHWETDVPLPYEMVAERLAVDRKGQGMDTEHQILLALLDQAYHSPLAASPDFDSTKIFHDVYARYSSLPEPPETTAQGFFGHLVEYGGTYYSYLFDRAIAGKVWHDVFNSGKDNGAIARENGEVFRQEVLKWGGSRDGWRCVSGVLGDASLAEGGAEAMKEVGKWGVRD</sequence>
<evidence type="ECO:0000256" key="13">
    <source>
        <dbReference type="ARBA" id="ARBA00025208"/>
    </source>
</evidence>
<evidence type="ECO:0000256" key="2">
    <source>
        <dbReference type="ARBA" id="ARBA00004305"/>
    </source>
</evidence>
<keyword evidence="6 15" id="KW-0645">Protease</keyword>
<keyword evidence="9 15" id="KW-0862">Zinc</keyword>
<dbReference type="SUPFAM" id="SSF55486">
    <property type="entry name" value="Metalloproteases ('zincins'), catalytic domain"/>
    <property type="match status" value="1"/>
</dbReference>
<keyword evidence="7 15" id="KW-0479">Metal-binding</keyword>
<comment type="subcellular location">
    <subcellularLocation>
        <location evidence="2">Mitochondrion matrix</location>
    </subcellularLocation>
</comment>
<proteinExistence type="inferred from homology"/>
<dbReference type="PANTHER" id="PTHR11804:SF79">
    <property type="entry name" value="MITOCHONDRIAL INTERMEDIATE PEPTIDASE"/>
    <property type="match status" value="1"/>
</dbReference>
<evidence type="ECO:0000256" key="3">
    <source>
        <dbReference type="ARBA" id="ARBA00006040"/>
    </source>
</evidence>
<dbReference type="GO" id="GO:0005759">
    <property type="term" value="C:mitochondrial matrix"/>
    <property type="evidence" value="ECO:0007669"/>
    <property type="project" value="UniProtKB-SubCell"/>
</dbReference>
<comment type="cofactor">
    <cofactor evidence="15">
        <name>Zn(2+)</name>
        <dbReference type="ChEBI" id="CHEBI:29105"/>
    </cofactor>
    <text evidence="15">Binds 1 zinc ion.</text>
</comment>
<evidence type="ECO:0000313" key="18">
    <source>
        <dbReference type="Proteomes" id="UP000664521"/>
    </source>
</evidence>
<dbReference type="InterPro" id="IPR024077">
    <property type="entry name" value="Neurolysin/TOP_dom2"/>
</dbReference>
<evidence type="ECO:0000256" key="9">
    <source>
        <dbReference type="ARBA" id="ARBA00022833"/>
    </source>
</evidence>